<feature type="transmembrane region" description="Helical" evidence="2">
    <location>
        <begin position="661"/>
        <end position="686"/>
    </location>
</feature>
<gene>
    <name evidence="3" type="ORF">SAMN06265370_12036</name>
</gene>
<feature type="transmembrane region" description="Helical" evidence="2">
    <location>
        <begin position="1000"/>
        <end position="1025"/>
    </location>
</feature>
<feature type="transmembrane region" description="Helical" evidence="2">
    <location>
        <begin position="535"/>
        <end position="555"/>
    </location>
</feature>
<feature type="transmembrane region" description="Helical" evidence="2">
    <location>
        <begin position="575"/>
        <end position="592"/>
    </location>
</feature>
<evidence type="ECO:0000256" key="2">
    <source>
        <dbReference type="SAM" id="Phobius"/>
    </source>
</evidence>
<feature type="transmembrane region" description="Helical" evidence="2">
    <location>
        <begin position="928"/>
        <end position="951"/>
    </location>
</feature>
<keyword evidence="2" id="KW-1133">Transmembrane helix</keyword>
<name>A0A238YUP1_9RHOB</name>
<feature type="transmembrane region" description="Helical" evidence="2">
    <location>
        <begin position="604"/>
        <end position="622"/>
    </location>
</feature>
<feature type="transmembrane region" description="Helical" evidence="2">
    <location>
        <begin position="958"/>
        <end position="980"/>
    </location>
</feature>
<dbReference type="EMBL" id="FZNN01000020">
    <property type="protein sequence ID" value="SNR74855.1"/>
    <property type="molecule type" value="Genomic_DNA"/>
</dbReference>
<feature type="transmembrane region" description="Helical" evidence="2">
    <location>
        <begin position="469"/>
        <end position="488"/>
    </location>
</feature>
<feature type="transmembrane region" description="Helical" evidence="2">
    <location>
        <begin position="495"/>
        <end position="515"/>
    </location>
</feature>
<sequence length="1043" mass="113329">MTISPVLRFLAPLCVVLIGLVAAFVVIAWFGGVILHIDRQSPERQHFKSLEVILPKGDEVILGREQLGQVRGASSAARNHIALRADATTGLVTIARVTSVRRLQLSLDSGKGALLSNRVMMPHAVGNMVRIVLDDEEMVIDAHENGALTVHQKAAGVTRVHRIRRDGTARSGGARPGLCAPEGRDWKDKGTRAMRETLRLPVWLGMNVKRPVALFGGTQGLKTATPCELRSGAVFVPLTRSATALEIVLQNDTKAGFATVHVQRSPATGIVRFYQTDAVTEPGRLLQLGARSFAWPVRAETDRKGLIEVTGFIAGRTKYDIRTTERTATHSTVLITTDINEKVPFFHRDGCVDGLDDTGCLVTGKKKIEDVKLDIRAEEVTGPLDRLVLGLQGEHLRNRERLFWGLLLAILICFAIIARKSWGSYSPRLRPVAQVCFWGTLALTLVPLLPTAALAALGDLADGLSASRLLLLALQGAFLLASALVILGPDGDWKLTVYWLAMLVIIFLGATSIFTLSAESPTSNWDRFAIKHLLLVLWLVPLPVALAASIAMPVVRQSLGKDFSGRMTWVSPSRMILRLSVVGFFLWVMIGNQQGVGGLQPVEFGKSVTMLALAILATQAFSRGRLLGENNGRLAAGAVISVLAFFLVLIVAPVVRNDYSPLIIVASTTLIVIAVVWSVTLLRLVISRLEDNRQLQDMPLRFVPRLRRGTWRETLRARLCGLPVLGKALRNGGGVSQRFWKRRNLKDTGPLAALLAACLIVLPIAFMLQNKAVHLGAKIPDWSWNHSSQHQIDTVIEAIGDSRYLLGGRLIGWADLRFDATGEDEIGVGHPDLALQVVRSRVAIASAPCGLSPSLNRDASRDATEWLVPLLAWVAACDPQPAVWPRPQSATAGCDYPRIFDPVPSHCIPVVQSDFAATFLLQRHGLSAGLVLVLAQIVVTVLGAVAALKLLSRSSRDIVAGAADLGLATLALGFITLQALQWTLAWSNAFGLLPVMGQPMTWLSTATSHLLFMAIPAIVVIILTFRLGTMQQETVSFRWVPRP</sequence>
<keyword evidence="4" id="KW-1185">Reference proteome</keyword>
<evidence type="ECO:0000313" key="4">
    <source>
        <dbReference type="Proteomes" id="UP000198417"/>
    </source>
</evidence>
<reference evidence="3 4" key="1">
    <citation type="submission" date="2017-06" db="EMBL/GenBank/DDBJ databases">
        <authorList>
            <person name="Kim H.J."/>
            <person name="Triplett B.A."/>
        </authorList>
    </citation>
    <scope>NUCLEOTIDE SEQUENCE [LARGE SCALE GENOMIC DNA]</scope>
    <source>
        <strain evidence="3 4">DSM 29052</strain>
    </source>
</reference>
<evidence type="ECO:0000313" key="3">
    <source>
        <dbReference type="EMBL" id="SNR74855.1"/>
    </source>
</evidence>
<accession>A0A238YUP1</accession>
<feature type="transmembrane region" description="Helical" evidence="2">
    <location>
        <begin position="634"/>
        <end position="655"/>
    </location>
</feature>
<feature type="transmembrane region" description="Helical" evidence="2">
    <location>
        <begin position="9"/>
        <end position="35"/>
    </location>
</feature>
<dbReference type="Proteomes" id="UP000198417">
    <property type="component" value="Unassembled WGS sequence"/>
</dbReference>
<organism evidence="3 4">
    <name type="scientific">Puniceibacterium sediminis</name>
    <dbReference type="NCBI Taxonomy" id="1608407"/>
    <lineage>
        <taxon>Bacteria</taxon>
        <taxon>Pseudomonadati</taxon>
        <taxon>Pseudomonadota</taxon>
        <taxon>Alphaproteobacteria</taxon>
        <taxon>Rhodobacterales</taxon>
        <taxon>Paracoccaceae</taxon>
        <taxon>Puniceibacterium</taxon>
    </lineage>
</organism>
<protein>
    <submittedName>
        <fullName evidence="3">Uncharacterized protein</fullName>
    </submittedName>
</protein>
<dbReference type="AlphaFoldDB" id="A0A238YUP1"/>
<feature type="transmembrane region" description="Helical" evidence="2">
    <location>
        <begin position="431"/>
        <end position="457"/>
    </location>
</feature>
<keyword evidence="2" id="KW-0812">Transmembrane</keyword>
<evidence type="ECO:0000256" key="1">
    <source>
        <dbReference type="SAM" id="MobiDB-lite"/>
    </source>
</evidence>
<keyword evidence="2" id="KW-0472">Membrane</keyword>
<feature type="region of interest" description="Disordered" evidence="1">
    <location>
        <begin position="167"/>
        <end position="186"/>
    </location>
</feature>
<feature type="transmembrane region" description="Helical" evidence="2">
    <location>
        <begin position="402"/>
        <end position="419"/>
    </location>
</feature>
<proteinExistence type="predicted"/>
<feature type="transmembrane region" description="Helical" evidence="2">
    <location>
        <begin position="748"/>
        <end position="768"/>
    </location>
</feature>